<feature type="non-terminal residue" evidence="1">
    <location>
        <position position="51"/>
    </location>
</feature>
<keyword evidence="2" id="KW-1185">Reference proteome</keyword>
<accession>A0ABD0RZC5</accession>
<dbReference type="AlphaFoldDB" id="A0ABD0RZC5"/>
<reference evidence="1 2" key="1">
    <citation type="submission" date="2024-05" db="EMBL/GenBank/DDBJ databases">
        <title>Genome sequencing and assembly of Indian major carp, Cirrhinus mrigala (Hamilton, 1822).</title>
        <authorList>
            <person name="Mohindra V."/>
            <person name="Chowdhury L.M."/>
            <person name="Lal K."/>
            <person name="Jena J.K."/>
        </authorList>
    </citation>
    <scope>NUCLEOTIDE SEQUENCE [LARGE SCALE GENOMIC DNA]</scope>
    <source>
        <strain evidence="1">CM1030</strain>
        <tissue evidence="1">Blood</tissue>
    </source>
</reference>
<dbReference type="Proteomes" id="UP001529510">
    <property type="component" value="Unassembled WGS sequence"/>
</dbReference>
<protein>
    <submittedName>
        <fullName evidence="1">Uncharacterized protein</fullName>
    </submittedName>
</protein>
<organism evidence="1 2">
    <name type="scientific">Cirrhinus mrigala</name>
    <name type="common">Mrigala</name>
    <dbReference type="NCBI Taxonomy" id="683832"/>
    <lineage>
        <taxon>Eukaryota</taxon>
        <taxon>Metazoa</taxon>
        <taxon>Chordata</taxon>
        <taxon>Craniata</taxon>
        <taxon>Vertebrata</taxon>
        <taxon>Euteleostomi</taxon>
        <taxon>Actinopterygii</taxon>
        <taxon>Neopterygii</taxon>
        <taxon>Teleostei</taxon>
        <taxon>Ostariophysi</taxon>
        <taxon>Cypriniformes</taxon>
        <taxon>Cyprinidae</taxon>
        <taxon>Labeoninae</taxon>
        <taxon>Labeonini</taxon>
        <taxon>Cirrhinus</taxon>
    </lineage>
</organism>
<evidence type="ECO:0000313" key="1">
    <source>
        <dbReference type="EMBL" id="KAL0203902.1"/>
    </source>
</evidence>
<gene>
    <name evidence="1" type="ORF">M9458_001920</name>
</gene>
<evidence type="ECO:0000313" key="2">
    <source>
        <dbReference type="Proteomes" id="UP001529510"/>
    </source>
</evidence>
<dbReference type="EMBL" id="JAMKFB020000001">
    <property type="protein sequence ID" value="KAL0203902.1"/>
    <property type="molecule type" value="Genomic_DNA"/>
</dbReference>
<sequence>MKKSLRFSEDDDGVHPVVLGSMVFPPDCYDDENPWTPLTPKNAHTTNAPRM</sequence>
<name>A0ABD0RZC5_CIRMR</name>
<proteinExistence type="predicted"/>
<comment type="caution">
    <text evidence="1">The sequence shown here is derived from an EMBL/GenBank/DDBJ whole genome shotgun (WGS) entry which is preliminary data.</text>
</comment>